<feature type="signal peptide" evidence="1">
    <location>
        <begin position="1"/>
        <end position="21"/>
    </location>
</feature>
<dbReference type="InterPro" id="IPR036249">
    <property type="entry name" value="Thioredoxin-like_sf"/>
</dbReference>
<dbReference type="SUPFAM" id="SSF52833">
    <property type="entry name" value="Thioredoxin-like"/>
    <property type="match status" value="1"/>
</dbReference>
<gene>
    <name evidence="2" type="ORF">GCM10009111_11500</name>
</gene>
<dbReference type="InterPro" id="IPR007332">
    <property type="entry name" value="DUF411"/>
</dbReference>
<dbReference type="EMBL" id="BAAAFA010000003">
    <property type="protein sequence ID" value="GAA0814522.1"/>
    <property type="molecule type" value="Genomic_DNA"/>
</dbReference>
<accession>A0ABP3WEB7</accession>
<evidence type="ECO:0000313" key="3">
    <source>
        <dbReference type="Proteomes" id="UP001500021"/>
    </source>
</evidence>
<reference evidence="3" key="1">
    <citation type="journal article" date="2019" name="Int. J. Syst. Evol. Microbiol.">
        <title>The Global Catalogue of Microorganisms (GCM) 10K type strain sequencing project: providing services to taxonomists for standard genome sequencing and annotation.</title>
        <authorList>
            <consortium name="The Broad Institute Genomics Platform"/>
            <consortium name="The Broad Institute Genome Sequencing Center for Infectious Disease"/>
            <person name="Wu L."/>
            <person name="Ma J."/>
        </authorList>
    </citation>
    <scope>NUCLEOTIDE SEQUENCE [LARGE SCALE GENOMIC DNA]</scope>
    <source>
        <strain evidence="3">JCM 15608</strain>
    </source>
</reference>
<keyword evidence="3" id="KW-1185">Reference proteome</keyword>
<dbReference type="Proteomes" id="UP001500021">
    <property type="component" value="Unassembled WGS sequence"/>
</dbReference>
<sequence length="174" mass="19426">MFSKKFTLKAVAAFTLVIAIASCSKEEVSVTSSKTQNAKPHPILLEVYKSPTCGCCKKWVSHINEQGFESKVHNYQNFTAVKEEKEIEPRYRSCHTAISKDGYAFEGHVPAKFIHKFLKEKHADDVIGLSVPAMPAGTPGMEVGDKFQPYKVLLLKKGGAYEVYASVQSYEEQF</sequence>
<evidence type="ECO:0000313" key="2">
    <source>
        <dbReference type="EMBL" id="GAA0814522.1"/>
    </source>
</evidence>
<dbReference type="RefSeq" id="WP_343816083.1">
    <property type="nucleotide sequence ID" value="NZ_BAAAFA010000003.1"/>
</dbReference>
<comment type="caution">
    <text evidence="2">The sequence shown here is derived from an EMBL/GenBank/DDBJ whole genome shotgun (WGS) entry which is preliminary data.</text>
</comment>
<evidence type="ECO:0000256" key="1">
    <source>
        <dbReference type="SAM" id="SignalP"/>
    </source>
</evidence>
<proteinExistence type="predicted"/>
<dbReference type="PROSITE" id="PS51257">
    <property type="entry name" value="PROKAR_LIPOPROTEIN"/>
    <property type="match status" value="1"/>
</dbReference>
<organism evidence="2 3">
    <name type="scientific">Colwellia asteriadis</name>
    <dbReference type="NCBI Taxonomy" id="517723"/>
    <lineage>
        <taxon>Bacteria</taxon>
        <taxon>Pseudomonadati</taxon>
        <taxon>Pseudomonadota</taxon>
        <taxon>Gammaproteobacteria</taxon>
        <taxon>Alteromonadales</taxon>
        <taxon>Colwelliaceae</taxon>
        <taxon>Colwellia</taxon>
    </lineage>
</organism>
<evidence type="ECO:0008006" key="4">
    <source>
        <dbReference type="Google" id="ProtNLM"/>
    </source>
</evidence>
<name>A0ABP3WEB7_9GAMM</name>
<protein>
    <recommendedName>
        <fullName evidence="4">Metal-binding protein</fullName>
    </recommendedName>
</protein>
<keyword evidence="1" id="KW-0732">Signal</keyword>
<feature type="chain" id="PRO_5045627483" description="Metal-binding protein" evidence="1">
    <location>
        <begin position="22"/>
        <end position="174"/>
    </location>
</feature>
<dbReference type="Pfam" id="PF04214">
    <property type="entry name" value="DUF411"/>
    <property type="match status" value="1"/>
</dbReference>